<dbReference type="PANTHER" id="PTHR24115:SF546">
    <property type="entry name" value="KINESIN-LIKE PROTEIN KIF14"/>
    <property type="match status" value="1"/>
</dbReference>
<reference evidence="6 7" key="1">
    <citation type="journal article" date="2013" name="Curr. Biol.">
        <title>The Genome of the Foraminiferan Reticulomyxa filosa.</title>
        <authorList>
            <person name="Glockner G."/>
            <person name="Hulsmann N."/>
            <person name="Schleicher M."/>
            <person name="Noegel A.A."/>
            <person name="Eichinger L."/>
            <person name="Gallinger C."/>
            <person name="Pawlowski J."/>
            <person name="Sierra R."/>
            <person name="Euteneuer U."/>
            <person name="Pillet L."/>
            <person name="Moustafa A."/>
            <person name="Platzer M."/>
            <person name="Groth M."/>
            <person name="Szafranski K."/>
            <person name="Schliwa M."/>
        </authorList>
    </citation>
    <scope>NUCLEOTIDE SEQUENCE [LARGE SCALE GENOMIC DNA]</scope>
</reference>
<feature type="region of interest" description="Disordered" evidence="3">
    <location>
        <begin position="315"/>
        <end position="338"/>
    </location>
</feature>
<dbReference type="GO" id="GO:0007018">
    <property type="term" value="P:microtubule-based movement"/>
    <property type="evidence" value="ECO:0007669"/>
    <property type="project" value="InterPro"/>
</dbReference>
<organism evidence="6 7">
    <name type="scientific">Reticulomyxa filosa</name>
    <dbReference type="NCBI Taxonomy" id="46433"/>
    <lineage>
        <taxon>Eukaryota</taxon>
        <taxon>Sar</taxon>
        <taxon>Rhizaria</taxon>
        <taxon>Retaria</taxon>
        <taxon>Foraminifera</taxon>
        <taxon>Monothalamids</taxon>
        <taxon>Reticulomyxidae</taxon>
        <taxon>Reticulomyxa</taxon>
    </lineage>
</organism>
<name>X6M0J9_RETFI</name>
<dbReference type="GO" id="GO:0003777">
    <property type="term" value="F:microtubule motor activity"/>
    <property type="evidence" value="ECO:0007669"/>
    <property type="project" value="InterPro"/>
</dbReference>
<dbReference type="GO" id="GO:0008017">
    <property type="term" value="F:microtubule binding"/>
    <property type="evidence" value="ECO:0007669"/>
    <property type="project" value="InterPro"/>
</dbReference>
<feature type="coiled-coil region" evidence="2">
    <location>
        <begin position="163"/>
        <end position="194"/>
    </location>
</feature>
<dbReference type="GO" id="GO:0005874">
    <property type="term" value="C:microtubule"/>
    <property type="evidence" value="ECO:0007669"/>
    <property type="project" value="TreeGrafter"/>
</dbReference>
<evidence type="ECO:0000259" key="4">
    <source>
        <dbReference type="PROSITE" id="PS50067"/>
    </source>
</evidence>
<dbReference type="SMART" id="SM00129">
    <property type="entry name" value="KISc"/>
    <property type="match status" value="1"/>
</dbReference>
<sequence length="512" mass="57394">MHTVGNYEDVRKLMNLGVANRTVAETQMNKISSRSHCIFTLHIQTLHQSTGELRRCKVNLIDLAGSERVNKTGVAAGGERMEELKKINLSLNALGDVISALASRAKFIPFNNSILTTLLRESLSGNSKTIMMAAISPAEDNFEESMSTLRYASRVKKIKTHARRNATESKQSIERELRAEIDRLKKKLELQKGNQGQVDQITSQVEATSESLRRIQMEHTQKIEEMNKAYASISKTLLKMGITVGESEEKQRRAPKLINISSDPSLSGSMVFFLVKSIVSVGCAPQGANAEHEKQLEVRAQKELEKQIALNKGQTNLGGDEYKRQQDSSSNSKKKKKDAFADGIPDILLSSNDPGVFPKHAIFTVRRSIVDIRQVALDERAKVWKMLFDDCDKNGDECLNRDELNQWMEHIVATDKGIDFNKLKQYYIPDIEYDGIVVRGIAKSLLTKKLTADVQEFLGDDIPIKNVVFDKNGIRINASRKITMKEINTFEKFILDMFEDALTGGSTEPTSP</sequence>
<evidence type="ECO:0000259" key="5">
    <source>
        <dbReference type="PROSITE" id="PS50222"/>
    </source>
</evidence>
<dbReference type="SUPFAM" id="SSF52540">
    <property type="entry name" value="P-loop containing nucleoside triphosphate hydrolases"/>
    <property type="match status" value="1"/>
</dbReference>
<dbReference type="InterPro" id="IPR036961">
    <property type="entry name" value="Kinesin_motor_dom_sf"/>
</dbReference>
<comment type="caution">
    <text evidence="1">Lacks conserved residue(s) required for the propagation of feature annotation.</text>
</comment>
<comment type="caution">
    <text evidence="6">The sequence shown here is derived from an EMBL/GenBank/DDBJ whole genome shotgun (WGS) entry which is preliminary data.</text>
</comment>
<dbReference type="SUPFAM" id="SSF47473">
    <property type="entry name" value="EF-hand"/>
    <property type="match status" value="1"/>
</dbReference>
<protein>
    <submittedName>
        <fullName evidence="6">Kinesin motor domain containing protein</fullName>
    </submittedName>
</protein>
<dbReference type="GO" id="GO:0005509">
    <property type="term" value="F:calcium ion binding"/>
    <property type="evidence" value="ECO:0007669"/>
    <property type="project" value="InterPro"/>
</dbReference>
<dbReference type="AlphaFoldDB" id="X6M0J9"/>
<dbReference type="OrthoDB" id="3176171at2759"/>
<dbReference type="GO" id="GO:0016887">
    <property type="term" value="F:ATP hydrolysis activity"/>
    <property type="evidence" value="ECO:0007669"/>
    <property type="project" value="TreeGrafter"/>
</dbReference>
<keyword evidence="7" id="KW-1185">Reference proteome</keyword>
<dbReference type="Pfam" id="PF00225">
    <property type="entry name" value="Kinesin"/>
    <property type="match status" value="1"/>
</dbReference>
<evidence type="ECO:0000256" key="2">
    <source>
        <dbReference type="SAM" id="Coils"/>
    </source>
</evidence>
<accession>X6M0J9</accession>
<dbReference type="GO" id="GO:0005871">
    <property type="term" value="C:kinesin complex"/>
    <property type="evidence" value="ECO:0007669"/>
    <property type="project" value="TreeGrafter"/>
</dbReference>
<dbReference type="InterPro" id="IPR011992">
    <property type="entry name" value="EF-hand-dom_pair"/>
</dbReference>
<dbReference type="Gene3D" id="3.40.850.10">
    <property type="entry name" value="Kinesin motor domain"/>
    <property type="match status" value="1"/>
</dbReference>
<dbReference type="InterPro" id="IPR027417">
    <property type="entry name" value="P-loop_NTPase"/>
</dbReference>
<dbReference type="GO" id="GO:0005524">
    <property type="term" value="F:ATP binding"/>
    <property type="evidence" value="ECO:0007669"/>
    <property type="project" value="InterPro"/>
</dbReference>
<evidence type="ECO:0000256" key="1">
    <source>
        <dbReference type="PROSITE-ProRule" id="PRU00283"/>
    </source>
</evidence>
<dbReference type="PRINTS" id="PR00380">
    <property type="entry name" value="KINESINHEAVY"/>
</dbReference>
<proteinExistence type="inferred from homology"/>
<dbReference type="PROSITE" id="PS50067">
    <property type="entry name" value="KINESIN_MOTOR_2"/>
    <property type="match status" value="1"/>
</dbReference>
<dbReference type="PANTHER" id="PTHR24115">
    <property type="entry name" value="KINESIN-RELATED"/>
    <property type="match status" value="1"/>
</dbReference>
<dbReference type="PROSITE" id="PS50222">
    <property type="entry name" value="EF_HAND_2"/>
    <property type="match status" value="1"/>
</dbReference>
<dbReference type="InterPro" id="IPR001752">
    <property type="entry name" value="Kinesin_motor_dom"/>
</dbReference>
<dbReference type="InterPro" id="IPR002048">
    <property type="entry name" value="EF_hand_dom"/>
</dbReference>
<dbReference type="EMBL" id="ASPP01025838">
    <property type="protein sequence ID" value="ETO07708.1"/>
    <property type="molecule type" value="Genomic_DNA"/>
</dbReference>
<keyword evidence="2" id="KW-0175">Coiled coil</keyword>
<feature type="non-terminal residue" evidence="6">
    <location>
        <position position="512"/>
    </location>
</feature>
<evidence type="ECO:0000256" key="3">
    <source>
        <dbReference type="SAM" id="MobiDB-lite"/>
    </source>
</evidence>
<dbReference type="Proteomes" id="UP000023152">
    <property type="component" value="Unassembled WGS sequence"/>
</dbReference>
<feature type="domain" description="Kinesin motor" evidence="4">
    <location>
        <begin position="1"/>
        <end position="158"/>
    </location>
</feature>
<gene>
    <name evidence="6" type="ORF">RFI_29682</name>
</gene>
<comment type="similarity">
    <text evidence="1">Belongs to the TRAFAC class myosin-kinesin ATPase superfamily. Kinesin family.</text>
</comment>
<feature type="domain" description="EF-hand" evidence="5">
    <location>
        <begin position="379"/>
        <end position="414"/>
    </location>
</feature>
<dbReference type="InterPro" id="IPR027640">
    <property type="entry name" value="Kinesin-like_fam"/>
</dbReference>
<evidence type="ECO:0000313" key="6">
    <source>
        <dbReference type="EMBL" id="ETO07708.1"/>
    </source>
</evidence>
<evidence type="ECO:0000313" key="7">
    <source>
        <dbReference type="Proteomes" id="UP000023152"/>
    </source>
</evidence>